<dbReference type="Proteomes" id="UP000094569">
    <property type="component" value="Unassembled WGS sequence"/>
</dbReference>
<evidence type="ECO:0000313" key="3">
    <source>
        <dbReference type="Proteomes" id="UP000094569"/>
    </source>
</evidence>
<evidence type="ECO:0000256" key="1">
    <source>
        <dbReference type="SAM" id="Phobius"/>
    </source>
</evidence>
<keyword evidence="1" id="KW-0812">Transmembrane</keyword>
<keyword evidence="3" id="KW-1185">Reference proteome</keyword>
<evidence type="ECO:0000313" key="2">
    <source>
        <dbReference type="EMBL" id="ODM22083.1"/>
    </source>
</evidence>
<organism evidence="2 3">
    <name type="scientific">Aspergillus cristatus</name>
    <name type="common">Chinese Fuzhuan brick tea-fermentation fungus</name>
    <name type="synonym">Eurotium cristatum</name>
    <dbReference type="NCBI Taxonomy" id="573508"/>
    <lineage>
        <taxon>Eukaryota</taxon>
        <taxon>Fungi</taxon>
        <taxon>Dikarya</taxon>
        <taxon>Ascomycota</taxon>
        <taxon>Pezizomycotina</taxon>
        <taxon>Eurotiomycetes</taxon>
        <taxon>Eurotiomycetidae</taxon>
        <taxon>Eurotiales</taxon>
        <taxon>Aspergillaceae</taxon>
        <taxon>Aspergillus</taxon>
        <taxon>Aspergillus subgen. Aspergillus</taxon>
    </lineage>
</organism>
<accession>A0A1E3BM86</accession>
<protein>
    <submittedName>
        <fullName evidence="2">Uncharacterized protein</fullName>
    </submittedName>
</protein>
<feature type="transmembrane region" description="Helical" evidence="1">
    <location>
        <begin position="70"/>
        <end position="89"/>
    </location>
</feature>
<keyword evidence="1" id="KW-0472">Membrane</keyword>
<feature type="transmembrane region" description="Helical" evidence="1">
    <location>
        <begin position="37"/>
        <end position="58"/>
    </location>
</feature>
<name>A0A1E3BM86_ASPCR</name>
<dbReference type="AlphaFoldDB" id="A0A1E3BM86"/>
<dbReference type="EMBL" id="JXNT01000002">
    <property type="protein sequence ID" value="ODM22083.1"/>
    <property type="molecule type" value="Genomic_DNA"/>
</dbReference>
<dbReference type="OrthoDB" id="10440699at2759"/>
<keyword evidence="1" id="KW-1133">Transmembrane helix</keyword>
<dbReference type="VEuPathDB" id="FungiDB:SI65_02929"/>
<sequence length="96" mass="10816">MPLPSNKDLALSTASDVVLASIIVWLFARLIHPRPALVVALWVLITYALDLVEVYDGAKEFGWATAHKKLVVCTAIQTFSFLFAVWIIFRREMGRI</sequence>
<proteinExistence type="predicted"/>
<comment type="caution">
    <text evidence="2">The sequence shown here is derived from an EMBL/GenBank/DDBJ whole genome shotgun (WGS) entry which is preliminary data.</text>
</comment>
<reference evidence="2 3" key="1">
    <citation type="journal article" date="2016" name="BMC Genomics">
        <title>Comparative genomic and transcriptomic analyses of the Fuzhuan brick tea-fermentation fungus Aspergillus cristatus.</title>
        <authorList>
            <person name="Ge Y."/>
            <person name="Wang Y."/>
            <person name="Liu Y."/>
            <person name="Tan Y."/>
            <person name="Ren X."/>
            <person name="Zhang X."/>
            <person name="Hyde K.D."/>
            <person name="Liu Y."/>
            <person name="Liu Z."/>
        </authorList>
    </citation>
    <scope>NUCLEOTIDE SEQUENCE [LARGE SCALE GENOMIC DNA]</scope>
    <source>
        <strain evidence="2 3">GZAAS20.1005</strain>
    </source>
</reference>
<feature type="transmembrane region" description="Helical" evidence="1">
    <location>
        <begin position="9"/>
        <end position="31"/>
    </location>
</feature>
<gene>
    <name evidence="2" type="ORF">SI65_02929</name>
</gene>